<protein>
    <submittedName>
        <fullName evidence="2">Uncharacterized protein</fullName>
    </submittedName>
</protein>
<reference evidence="2" key="1">
    <citation type="submission" date="2022-11" db="UniProtKB">
        <authorList>
            <consortium name="WormBaseParasite"/>
        </authorList>
    </citation>
    <scope>IDENTIFICATION</scope>
</reference>
<proteinExistence type="predicted"/>
<dbReference type="AlphaFoldDB" id="A0A915KJ73"/>
<evidence type="ECO:0000313" key="2">
    <source>
        <dbReference type="WBParaSite" id="nRc.2.0.1.t38809-RA"/>
    </source>
</evidence>
<accession>A0A915KJ73</accession>
<organism evidence="1 2">
    <name type="scientific">Romanomermis culicivorax</name>
    <name type="common">Nematode worm</name>
    <dbReference type="NCBI Taxonomy" id="13658"/>
    <lineage>
        <taxon>Eukaryota</taxon>
        <taxon>Metazoa</taxon>
        <taxon>Ecdysozoa</taxon>
        <taxon>Nematoda</taxon>
        <taxon>Enoplea</taxon>
        <taxon>Dorylaimia</taxon>
        <taxon>Mermithida</taxon>
        <taxon>Mermithoidea</taxon>
        <taxon>Mermithidae</taxon>
        <taxon>Romanomermis</taxon>
    </lineage>
</organism>
<evidence type="ECO:0000313" key="1">
    <source>
        <dbReference type="Proteomes" id="UP000887565"/>
    </source>
</evidence>
<dbReference type="WBParaSite" id="nRc.2.0.1.t38809-RA">
    <property type="protein sequence ID" value="nRc.2.0.1.t38809-RA"/>
    <property type="gene ID" value="nRc.2.0.1.g38809"/>
</dbReference>
<dbReference type="Proteomes" id="UP000887565">
    <property type="component" value="Unplaced"/>
</dbReference>
<keyword evidence="1" id="KW-1185">Reference proteome</keyword>
<sequence>MFNGLRSFDKFYCIKEGNAATRRYAPQRQNRRRWEACRPTTLVSAVHHISRRLGCFPSAVIIRRRRRIVTDDGPILVTGADAA</sequence>
<name>A0A915KJ73_ROMCU</name>